<evidence type="ECO:0000256" key="1">
    <source>
        <dbReference type="ARBA" id="ARBA00022679"/>
    </source>
</evidence>
<feature type="region of interest" description="Disordered" evidence="2">
    <location>
        <begin position="848"/>
        <end position="930"/>
    </location>
</feature>
<feature type="compositionally biased region" description="Basic and acidic residues" evidence="2">
    <location>
        <begin position="1221"/>
        <end position="1246"/>
    </location>
</feature>
<feature type="compositionally biased region" description="Basic and acidic residues" evidence="2">
    <location>
        <begin position="863"/>
        <end position="875"/>
    </location>
</feature>
<dbReference type="GO" id="GO:0005975">
    <property type="term" value="P:carbohydrate metabolic process"/>
    <property type="evidence" value="ECO:0007669"/>
    <property type="project" value="InterPro"/>
</dbReference>
<dbReference type="Pfam" id="PF06722">
    <property type="entry name" value="EryCIII-like_C"/>
    <property type="match status" value="1"/>
</dbReference>
<sequence>MAKHDEGTGAGDGTPPDHSTVILSDEEGGTFPSTIPPAIAFDDFRPRHHSENDSAAEMDSPRPDEEPTSTTGSYFDQQLVAAHKEDRQATRDEGPDRSQPLPFSPIRAPGAKRTNTAPAGGITVARRPGVGPRASTLLGGLKRAATGGQEVDDDRSQLPYTFEPTSTDDSDSSSSDDEAGPEGKTARRSPKKPKDTESTDFANQQQRRRPMQRRRSYTRINMGNEHYQTKGRVSKRDGRLNISINEAANSGYIAKALGQSLKHHLDLPKRHKDDPRPRQEDHEAHRKEESDAESVAEALRKTVTRPRLNIVIMVIGSRGDIQPFLKVGKILKHQYGHRVRIASHPTFRDFVEKDTGLEFFSVGGDPSELMAFMVKNPGLIPNLQTIRQGEIQRRRAAMAVMFEGFWRACVNTTDDEHDSENLKMMGDKSPFIADAIIANPPSMAHVHIAEKLGIPLHMMFTFPYSPTQMFPHPLANIKPSKSNVDANYVNFMSYPLVETMTWQGLGDIVNRFRERTLGLEPVSSLWAPGALYRMKVPYTYMWSPSLVPKPSDWGPEIDIAGFVFLEMASNFEPPKELEDFLNAGDPPIYIGFGSIVVDDPDAFTNMIFEATKKAGVRALVNKGWGGLGGDDREIPAHVHMLGNTPHDWLFPRVKAVVHHGGAGTTAIGLKLAKPTMIVPFFGDQPFWGTMVAEAKAGAHECIPYKRLNADRLADGIKQCLTEEAQHNVQEIADSIAAEGDGAENAVKSFHRSLPLAGRPNMRCSILDDRAAVWQLRGSSLRLSAVAAEILHEKGQIKWSDLKLLRVYEWNDFDGPGEPITGTAGALKDSFYDIGEGVGMVPVRIAKKIRKHEEHERKKREALKRKEDRKAAKAEQKSQPSAKDFADREPQNGGTSEAPGAQSRPQAVSQDTGMTGTSAMSADPADPLFMELGKDAGEGVKKSGMALVSMPNDLLVAIAQGFHNAPRLWGDSTVRKPVRITGFKSGCEAARREFAYGIYDGWTGLVTQPYGDWKDGDTVPAKFAGIGAGLGKGLGGFVVKNVNAVVGPPAFATKGALKYVEKKMGAPEAKPLIRRALIVQGQRDLGALEHQDGKGKKEQLREIDRRVNEGWKIYQELWQEVSKHYGLRKNIFNKVKLKREKHLWEVNGALESVDTAERALKSWREGDDLEKVFAQRRREMSLAEQPRDGAMEQPERYEDNRDVLPNGQKSARKGSSSAKPAKQKDDDDERKINSTFAKDDFEEKKIGTENGNENENVNEGDSERTAVAADDEEGAQRQTSRMEQTKFAGNDGDLLEDIRSASQGVAAG</sequence>
<dbReference type="EMBL" id="NAJL01000010">
    <property type="protein sequence ID" value="TKA30666.1"/>
    <property type="molecule type" value="Genomic_DNA"/>
</dbReference>
<dbReference type="GO" id="GO:0016906">
    <property type="term" value="F:sterol 3-beta-glucosyltransferase activity"/>
    <property type="evidence" value="ECO:0007669"/>
    <property type="project" value="UniProtKB-ARBA"/>
</dbReference>
<dbReference type="Pfam" id="PF03033">
    <property type="entry name" value="Glyco_transf_28"/>
    <property type="match status" value="1"/>
</dbReference>
<evidence type="ECO:0000259" key="4">
    <source>
        <dbReference type="Pfam" id="PF06722"/>
    </source>
</evidence>
<organism evidence="5 6">
    <name type="scientific">Salinomyces thailandicus</name>
    <dbReference type="NCBI Taxonomy" id="706561"/>
    <lineage>
        <taxon>Eukaryota</taxon>
        <taxon>Fungi</taxon>
        <taxon>Dikarya</taxon>
        <taxon>Ascomycota</taxon>
        <taxon>Pezizomycotina</taxon>
        <taxon>Dothideomycetes</taxon>
        <taxon>Dothideomycetidae</taxon>
        <taxon>Mycosphaerellales</taxon>
        <taxon>Teratosphaeriaceae</taxon>
        <taxon>Salinomyces</taxon>
    </lineage>
</organism>
<feature type="domain" description="Glycosyltransferase family 28 N-terminal" evidence="3">
    <location>
        <begin position="310"/>
        <end position="383"/>
    </location>
</feature>
<feature type="compositionally biased region" description="Polar residues" evidence="2">
    <location>
        <begin position="1206"/>
        <end position="1217"/>
    </location>
</feature>
<evidence type="ECO:0000313" key="6">
    <source>
        <dbReference type="Proteomes" id="UP000308549"/>
    </source>
</evidence>
<evidence type="ECO:0000313" key="5">
    <source>
        <dbReference type="EMBL" id="TKA30666.1"/>
    </source>
</evidence>
<feature type="region of interest" description="Disordered" evidence="2">
    <location>
        <begin position="266"/>
        <end position="296"/>
    </location>
</feature>
<feature type="compositionally biased region" description="Basic residues" evidence="2">
    <location>
        <begin position="206"/>
        <end position="217"/>
    </location>
</feature>
<dbReference type="OrthoDB" id="5835829at2759"/>
<comment type="caution">
    <text evidence="5">The sequence shown here is derived from an EMBL/GenBank/DDBJ whole genome shotgun (WGS) entry which is preliminary data.</text>
</comment>
<evidence type="ECO:0000256" key="2">
    <source>
        <dbReference type="SAM" id="MobiDB-lite"/>
    </source>
</evidence>
<feature type="compositionally biased region" description="Basic and acidic residues" evidence="2">
    <location>
        <begin position="82"/>
        <end position="96"/>
    </location>
</feature>
<feature type="region of interest" description="Disordered" evidence="2">
    <location>
        <begin position="1"/>
        <end position="238"/>
    </location>
</feature>
<proteinExistence type="predicted"/>
<feature type="compositionally biased region" description="Low complexity" evidence="2">
    <location>
        <begin position="1247"/>
        <end position="1258"/>
    </location>
</feature>
<gene>
    <name evidence="5" type="ORF">B0A50_02386</name>
</gene>
<accession>A0A4U0U8A7</accession>
<feature type="region of interest" description="Disordered" evidence="2">
    <location>
        <begin position="1179"/>
        <end position="1307"/>
    </location>
</feature>
<dbReference type="InterPro" id="IPR010610">
    <property type="entry name" value="EryCIII-like_C"/>
</dbReference>
<feature type="compositionally biased region" description="Basic and acidic residues" evidence="2">
    <location>
        <begin position="1179"/>
        <end position="1201"/>
    </location>
</feature>
<feature type="compositionally biased region" description="Basic and acidic residues" evidence="2">
    <location>
        <begin position="42"/>
        <end position="52"/>
    </location>
</feature>
<keyword evidence="1" id="KW-0808">Transferase</keyword>
<evidence type="ECO:0000259" key="3">
    <source>
        <dbReference type="Pfam" id="PF03033"/>
    </source>
</evidence>
<dbReference type="PANTHER" id="PTHR48050">
    <property type="entry name" value="STEROL 3-BETA-GLUCOSYLTRANSFERASE"/>
    <property type="match status" value="1"/>
</dbReference>
<name>A0A4U0U8A7_9PEZI</name>
<reference evidence="5 6" key="1">
    <citation type="submission" date="2017-03" db="EMBL/GenBank/DDBJ databases">
        <title>Genomes of endolithic fungi from Antarctica.</title>
        <authorList>
            <person name="Coleine C."/>
            <person name="Masonjones S."/>
            <person name="Stajich J.E."/>
        </authorList>
    </citation>
    <scope>NUCLEOTIDE SEQUENCE [LARGE SCALE GENOMIC DNA]</scope>
    <source>
        <strain evidence="5 6">CCFEE 6315</strain>
    </source>
</reference>
<protein>
    <submittedName>
        <fullName evidence="5">Uncharacterized protein</fullName>
    </submittedName>
</protein>
<dbReference type="CDD" id="cd03784">
    <property type="entry name" value="GT1_Gtf-like"/>
    <property type="match status" value="1"/>
</dbReference>
<dbReference type="InterPro" id="IPR002213">
    <property type="entry name" value="UDP_glucos_trans"/>
</dbReference>
<dbReference type="Gene3D" id="3.40.50.2000">
    <property type="entry name" value="Glycogen Phosphorylase B"/>
    <property type="match status" value="2"/>
</dbReference>
<feature type="domain" description="Erythromycin biosynthesis protein CIII-like C-terminal" evidence="4">
    <location>
        <begin position="631"/>
        <end position="743"/>
    </location>
</feature>
<dbReference type="FunFam" id="3.40.50.2000:FF:000100">
    <property type="entry name" value="Glycosyltransferase family 1 protein"/>
    <property type="match status" value="1"/>
</dbReference>
<feature type="compositionally biased region" description="Basic and acidic residues" evidence="2">
    <location>
        <begin position="266"/>
        <end position="289"/>
    </location>
</feature>
<dbReference type="InterPro" id="IPR050426">
    <property type="entry name" value="Glycosyltransferase_28"/>
</dbReference>
<keyword evidence="6" id="KW-1185">Reference proteome</keyword>
<dbReference type="SUPFAM" id="SSF53756">
    <property type="entry name" value="UDP-Glycosyltransferase/glycogen phosphorylase"/>
    <property type="match status" value="1"/>
</dbReference>
<feature type="compositionally biased region" description="Polar residues" evidence="2">
    <location>
        <begin position="902"/>
        <end position="919"/>
    </location>
</feature>
<dbReference type="InterPro" id="IPR004276">
    <property type="entry name" value="GlycoTrans_28_N"/>
</dbReference>
<dbReference type="FunFam" id="3.40.50.2000:FF:000009">
    <property type="entry name" value="Sterol 3-beta-glucosyltransferase UGT80A2"/>
    <property type="match status" value="1"/>
</dbReference>
<dbReference type="PANTHER" id="PTHR48050:SF5">
    <property type="entry name" value="UDP-GLUCOSE,STEROL TRANSFERASE"/>
    <property type="match status" value="1"/>
</dbReference>
<feature type="compositionally biased region" description="Acidic residues" evidence="2">
    <location>
        <begin position="166"/>
        <end position="180"/>
    </location>
</feature>
<dbReference type="Proteomes" id="UP000308549">
    <property type="component" value="Unassembled WGS sequence"/>
</dbReference>